<dbReference type="InterPro" id="IPR010234">
    <property type="entry name" value="Phasin_subfam-2"/>
</dbReference>
<feature type="domain" description="Phasin" evidence="1">
    <location>
        <begin position="37"/>
        <end position="117"/>
    </location>
</feature>
<proteinExistence type="predicted"/>
<dbReference type="NCBIfam" id="TIGR01985">
    <property type="entry name" value="phasin_2"/>
    <property type="match status" value="1"/>
</dbReference>
<accession>A0A679IWP5</accession>
<dbReference type="InterPro" id="IPR018968">
    <property type="entry name" value="Phasin"/>
</dbReference>
<dbReference type="EMBL" id="LR743504">
    <property type="protein sequence ID" value="CAA2104194.1"/>
    <property type="molecule type" value="Genomic_DNA"/>
</dbReference>
<protein>
    <recommendedName>
        <fullName evidence="1">Phasin domain-containing protein</fullName>
    </recommendedName>
</protein>
<evidence type="ECO:0000313" key="2">
    <source>
        <dbReference type="EMBL" id="CAA2104194.1"/>
    </source>
</evidence>
<gene>
    <name evidence="2" type="ORF">MBUL_02584</name>
</gene>
<name>A0A679IWP5_9HYPH</name>
<sequence length="119" mass="12938">MNAPTYEIPAELRDFAEKSVDQARTAVTSLLGTVVKSAEQFQTSSTTVHGAIQSVIAKSLDQVQTNASTTFDFAQKLVRTRDLKEAFELQSEFLRSQISTLQAQVKDLGTLAQSATKGV</sequence>
<dbReference type="Pfam" id="PF09361">
    <property type="entry name" value="Phasin_2"/>
    <property type="match status" value="1"/>
</dbReference>
<dbReference type="AlphaFoldDB" id="A0A679IWP5"/>
<reference evidence="2" key="1">
    <citation type="submission" date="2019-12" db="EMBL/GenBank/DDBJ databases">
        <authorList>
            <person name="Cremers G."/>
        </authorList>
    </citation>
    <scope>NUCLEOTIDE SEQUENCE</scope>
    <source>
        <strain evidence="2">Mbul1</strain>
    </source>
</reference>
<organism evidence="2">
    <name type="scientific">Methylobacterium bullatum</name>
    <dbReference type="NCBI Taxonomy" id="570505"/>
    <lineage>
        <taxon>Bacteria</taxon>
        <taxon>Pseudomonadati</taxon>
        <taxon>Pseudomonadota</taxon>
        <taxon>Alphaproteobacteria</taxon>
        <taxon>Hyphomicrobiales</taxon>
        <taxon>Methylobacteriaceae</taxon>
        <taxon>Methylobacterium</taxon>
    </lineage>
</organism>
<evidence type="ECO:0000259" key="1">
    <source>
        <dbReference type="Pfam" id="PF09361"/>
    </source>
</evidence>